<dbReference type="AlphaFoldDB" id="A0A5B8UK39"/>
<gene>
    <name evidence="1" type="ORF">FSB75_13110</name>
</gene>
<evidence type="ECO:0000313" key="2">
    <source>
        <dbReference type="Proteomes" id="UP000321204"/>
    </source>
</evidence>
<reference evidence="1 2" key="1">
    <citation type="journal article" date="2015" name="Int. J. Syst. Evol. Microbiol.">
        <title>Flavisolibacter ginsenosidimutans sp. nov., with ginsenoside-converting activity isolated from soil used for cultivating ginseng.</title>
        <authorList>
            <person name="Zhao Y."/>
            <person name="Liu Q."/>
            <person name="Kang M.S."/>
            <person name="Jin F."/>
            <person name="Yu H."/>
            <person name="Im W.T."/>
        </authorList>
    </citation>
    <scope>NUCLEOTIDE SEQUENCE [LARGE SCALE GENOMIC DNA]</scope>
    <source>
        <strain evidence="1 2">Gsoil 636</strain>
    </source>
</reference>
<protein>
    <submittedName>
        <fullName evidence="1">Uncharacterized protein</fullName>
    </submittedName>
</protein>
<dbReference type="EMBL" id="CP042433">
    <property type="protein sequence ID" value="QEC56796.1"/>
    <property type="molecule type" value="Genomic_DNA"/>
</dbReference>
<evidence type="ECO:0000313" key="1">
    <source>
        <dbReference type="EMBL" id="QEC56796.1"/>
    </source>
</evidence>
<dbReference type="RefSeq" id="WP_146788250.1">
    <property type="nucleotide sequence ID" value="NZ_BAABIO010000003.1"/>
</dbReference>
<dbReference type="Proteomes" id="UP000321204">
    <property type="component" value="Chromosome"/>
</dbReference>
<proteinExistence type="predicted"/>
<accession>A0A5B8UK39</accession>
<keyword evidence="2" id="KW-1185">Reference proteome</keyword>
<name>A0A5B8UK39_9BACT</name>
<sequence>MIQIQPGTSVEFKKDKYFIKPLNDSGIVLNVLSFPQSKKAGVYRLRQDNMPCLVPNTKDLVMMPNGFKGEIKVPFVPAKPQIPNPVQSYSYKPNLTK</sequence>
<dbReference type="KEGG" id="fgg:FSB75_13110"/>
<organism evidence="1 2">
    <name type="scientific">Flavisolibacter ginsenosidimutans</name>
    <dbReference type="NCBI Taxonomy" id="661481"/>
    <lineage>
        <taxon>Bacteria</taxon>
        <taxon>Pseudomonadati</taxon>
        <taxon>Bacteroidota</taxon>
        <taxon>Chitinophagia</taxon>
        <taxon>Chitinophagales</taxon>
        <taxon>Chitinophagaceae</taxon>
        <taxon>Flavisolibacter</taxon>
    </lineage>
</organism>